<name>A0A543PXS2_9MICO</name>
<protein>
    <submittedName>
        <fullName evidence="2">Phosphotransferase family enzyme</fullName>
    </submittedName>
</protein>
<dbReference type="SUPFAM" id="SSF56112">
    <property type="entry name" value="Protein kinase-like (PK-like)"/>
    <property type="match status" value="1"/>
</dbReference>
<proteinExistence type="predicted"/>
<evidence type="ECO:0000259" key="1">
    <source>
        <dbReference type="Pfam" id="PF01636"/>
    </source>
</evidence>
<dbReference type="Pfam" id="PF01636">
    <property type="entry name" value="APH"/>
    <property type="match status" value="1"/>
</dbReference>
<dbReference type="OrthoDB" id="4577657at2"/>
<feature type="domain" description="Aminoglycoside phosphotransferase" evidence="1">
    <location>
        <begin position="106"/>
        <end position="297"/>
    </location>
</feature>
<accession>A0A543PXS2</accession>
<dbReference type="RefSeq" id="WP_141821734.1">
    <property type="nucleotide sequence ID" value="NZ_BAAAQC010000013.1"/>
</dbReference>
<dbReference type="AlphaFoldDB" id="A0A543PXS2"/>
<comment type="caution">
    <text evidence="2">The sequence shown here is derived from an EMBL/GenBank/DDBJ whole genome shotgun (WGS) entry which is preliminary data.</text>
</comment>
<reference evidence="2 3" key="1">
    <citation type="submission" date="2019-06" db="EMBL/GenBank/DDBJ databases">
        <title>Sequencing the genomes of 1000 actinobacteria strains.</title>
        <authorList>
            <person name="Klenk H.-P."/>
        </authorList>
    </citation>
    <scope>NUCLEOTIDE SEQUENCE [LARGE SCALE GENOMIC DNA]</scope>
    <source>
        <strain evidence="2 3">DSM 21776</strain>
    </source>
</reference>
<sequence>MAVDEDGIAAVTARLAGATVEDVALAHVDYDWGSPATAGLWRVEVTTSGGRSRSFVKLLRHPRLWPRLEVVPEGPARDFFLTAFPWRFELDMALSGIADVLPTGMRVPELLHHEHFDDDHIGVWSELVEERSGPWSTDELARAAYLLGRLAARRREGAEVNERLPEICRQLPRGAALRYLVEGRVLVGTRAELADDSLWAHPAMMEAVATTGDVDLRGDLGRHLDLALPVLAELDALPQTFAHGDASVQNILVCHGEDDLVVIDWGFGSLLAVGFDLGQLLVGPMHASLAPATEIAAIDSAIFPAYLAGLADEGFAVDADDVRFGYLGSLFARSVFSALPSDELRTAPPDDPMVAALALERVTLTRAMLDLTAPVVAARLGDGTPCGLSPAR</sequence>
<dbReference type="GO" id="GO:0016740">
    <property type="term" value="F:transferase activity"/>
    <property type="evidence" value="ECO:0007669"/>
    <property type="project" value="UniProtKB-KW"/>
</dbReference>
<gene>
    <name evidence="2" type="ORF">FHX52_2003</name>
</gene>
<dbReference type="EMBL" id="VFQF01000001">
    <property type="protein sequence ID" value="TQN48850.1"/>
    <property type="molecule type" value="Genomic_DNA"/>
</dbReference>
<evidence type="ECO:0000313" key="3">
    <source>
        <dbReference type="Proteomes" id="UP000320085"/>
    </source>
</evidence>
<evidence type="ECO:0000313" key="2">
    <source>
        <dbReference type="EMBL" id="TQN48850.1"/>
    </source>
</evidence>
<dbReference type="Gene3D" id="3.90.1200.10">
    <property type="match status" value="1"/>
</dbReference>
<dbReference type="Proteomes" id="UP000320085">
    <property type="component" value="Unassembled WGS sequence"/>
</dbReference>
<keyword evidence="2" id="KW-0808">Transferase</keyword>
<organism evidence="2 3">
    <name type="scientific">Humibacillus xanthopallidus</name>
    <dbReference type="NCBI Taxonomy" id="412689"/>
    <lineage>
        <taxon>Bacteria</taxon>
        <taxon>Bacillati</taxon>
        <taxon>Actinomycetota</taxon>
        <taxon>Actinomycetes</taxon>
        <taxon>Micrococcales</taxon>
        <taxon>Intrasporangiaceae</taxon>
        <taxon>Humibacillus</taxon>
    </lineage>
</organism>
<dbReference type="InterPro" id="IPR011009">
    <property type="entry name" value="Kinase-like_dom_sf"/>
</dbReference>
<dbReference type="InterPro" id="IPR002575">
    <property type="entry name" value="Aminoglycoside_PTrfase"/>
</dbReference>